<dbReference type="OrthoDB" id="203316at2157"/>
<organism evidence="1 2">
    <name type="scientific">Halobacterium hubeiense</name>
    <dbReference type="NCBI Taxonomy" id="1407499"/>
    <lineage>
        <taxon>Archaea</taxon>
        <taxon>Methanobacteriati</taxon>
        <taxon>Methanobacteriota</taxon>
        <taxon>Stenosarchaea group</taxon>
        <taxon>Halobacteria</taxon>
        <taxon>Halobacteriales</taxon>
        <taxon>Halobacteriaceae</taxon>
        <taxon>Halobacterium</taxon>
    </lineage>
</organism>
<protein>
    <submittedName>
        <fullName evidence="1">Small CPxCG-related zinc finger protein</fullName>
    </submittedName>
</protein>
<evidence type="ECO:0000313" key="1">
    <source>
        <dbReference type="EMBL" id="CQH53700.1"/>
    </source>
</evidence>
<dbReference type="KEGG" id="hhb:Hhub_1994"/>
<accession>A0A0U5H309</accession>
<dbReference type="AlphaFoldDB" id="A0A0U5H309"/>
<name>A0A0U5H309_9EURY</name>
<dbReference type="EMBL" id="LN831302">
    <property type="protein sequence ID" value="CQH53700.1"/>
    <property type="molecule type" value="Genomic_DNA"/>
</dbReference>
<proteinExistence type="predicted"/>
<keyword evidence="2" id="KW-1185">Reference proteome</keyword>
<gene>
    <name evidence="1" type="ORF">HHUB_1994</name>
</gene>
<sequence>MGIVNRVSAALSGSAEMDDVDVDASRGAYWCDDCNVCVRDVTVDEEGLDRDEAGTPLCPDCGDPMRFERSYEDGCAC</sequence>
<dbReference type="STRING" id="1407499.HHUB_1994"/>
<dbReference type="Proteomes" id="UP000066737">
    <property type="component" value="Chromosome I"/>
</dbReference>
<evidence type="ECO:0000313" key="2">
    <source>
        <dbReference type="Proteomes" id="UP000066737"/>
    </source>
</evidence>
<reference evidence="2" key="1">
    <citation type="journal article" date="2016" name="Environ. Microbiol.">
        <title>The complete genome of a viable archaeum isolated from 123-million-year-old rock salt.</title>
        <authorList>
            <person name="Jaakkola S.T."/>
            <person name="Pfeiffer F."/>
            <person name="Ravantti J.J."/>
            <person name="Guo Q."/>
            <person name="Liu Y."/>
            <person name="Chen X."/>
            <person name="Ma H."/>
            <person name="Yang C."/>
            <person name="Oksanen H.M."/>
            <person name="Bamford D.H."/>
        </authorList>
    </citation>
    <scope>NUCLEOTIDE SEQUENCE</scope>
    <source>
        <strain evidence="2">JI20-1</strain>
    </source>
</reference>